<dbReference type="InterPro" id="IPR003905">
    <property type="entry name" value="GHS-R/MTLR"/>
</dbReference>
<evidence type="ECO:0000256" key="8">
    <source>
        <dbReference type="ARBA" id="ARBA00023157"/>
    </source>
</evidence>
<feature type="domain" description="G-protein coupled receptors family 1 profile" evidence="18">
    <location>
        <begin position="57"/>
        <end position="342"/>
    </location>
</feature>
<dbReference type="PROSITE" id="PS50262">
    <property type="entry name" value="G_PROTEIN_RECEP_F1_2"/>
    <property type="match status" value="1"/>
</dbReference>
<dbReference type="STRING" id="7994.ENSAMXP00000052215"/>
<dbReference type="FunFam" id="1.20.1070.10:FF:000125">
    <property type="entry name" value="growth hormone secretagogue receptor type 1"/>
    <property type="match status" value="1"/>
</dbReference>
<dbReference type="PRINTS" id="PR00237">
    <property type="entry name" value="GPCRRHODOPSN"/>
</dbReference>
<proteinExistence type="inferred from homology"/>
<reference evidence="19" key="3">
    <citation type="submission" date="2025-08" db="UniProtKB">
        <authorList>
            <consortium name="Ensembl"/>
        </authorList>
    </citation>
    <scope>IDENTIFICATION</scope>
</reference>
<dbReference type="SUPFAM" id="SSF81321">
    <property type="entry name" value="Family A G protein-coupled receptor-like"/>
    <property type="match status" value="1"/>
</dbReference>
<dbReference type="GeneID" id="103043916"/>
<evidence type="ECO:0000313" key="19">
    <source>
        <dbReference type="Ensembl" id="ENSAMXP00000052215.1"/>
    </source>
</evidence>
<evidence type="ECO:0000256" key="17">
    <source>
        <dbReference type="SAM" id="Phobius"/>
    </source>
</evidence>
<reference evidence="20" key="2">
    <citation type="journal article" date="2014" name="Nat. Commun.">
        <title>The cavefish genome reveals candidate genes for eye loss.</title>
        <authorList>
            <person name="McGaugh S.E."/>
            <person name="Gross J.B."/>
            <person name="Aken B."/>
            <person name="Blin M."/>
            <person name="Borowsky R."/>
            <person name="Chalopin D."/>
            <person name="Hinaux H."/>
            <person name="Jeffery W.R."/>
            <person name="Keene A."/>
            <person name="Ma L."/>
            <person name="Minx P."/>
            <person name="Murphy D."/>
            <person name="O'Quin K.E."/>
            <person name="Retaux S."/>
            <person name="Rohner N."/>
            <person name="Searle S.M."/>
            <person name="Stahl B.A."/>
            <person name="Tabin C."/>
            <person name="Volff J.N."/>
            <person name="Yoshizawa M."/>
            <person name="Warren W.C."/>
        </authorList>
    </citation>
    <scope>NUCLEOTIDE SEQUENCE [LARGE SCALE GENOMIC DNA]</scope>
    <source>
        <strain evidence="20">female</strain>
    </source>
</reference>
<keyword evidence="6 15" id="KW-0297">G-protein coupled receptor</keyword>
<dbReference type="InParanoid" id="A0A3B1KDT5"/>
<dbReference type="InterPro" id="IPR000276">
    <property type="entry name" value="GPCR_Rhodpsn"/>
</dbReference>
<feature type="transmembrane region" description="Helical" evidence="17">
    <location>
        <begin position="325"/>
        <end position="345"/>
    </location>
</feature>
<dbReference type="Gene3D" id="1.20.1070.10">
    <property type="entry name" value="Rhodopsin 7-helix transmembrane proteins"/>
    <property type="match status" value="1"/>
</dbReference>
<name>A0A3B1KDT5_ASTMX</name>
<evidence type="ECO:0000256" key="1">
    <source>
        <dbReference type="ARBA" id="ARBA00004651"/>
    </source>
</evidence>
<dbReference type="GO" id="GO:0001616">
    <property type="term" value="F:growth hormone secretagogue receptor activity"/>
    <property type="evidence" value="ECO:0007669"/>
    <property type="project" value="TreeGrafter"/>
</dbReference>
<keyword evidence="9 15" id="KW-0675">Receptor</keyword>
<reference evidence="19" key="4">
    <citation type="submission" date="2025-09" db="UniProtKB">
        <authorList>
            <consortium name="Ensembl"/>
        </authorList>
    </citation>
    <scope>IDENTIFICATION</scope>
</reference>
<evidence type="ECO:0000256" key="6">
    <source>
        <dbReference type="ARBA" id="ARBA00023040"/>
    </source>
</evidence>
<dbReference type="Pfam" id="PF00001">
    <property type="entry name" value="7tm_1"/>
    <property type="match status" value="2"/>
</dbReference>
<reference evidence="20" key="1">
    <citation type="submission" date="2013-03" db="EMBL/GenBank/DDBJ databases">
        <authorList>
            <person name="Jeffery W."/>
            <person name="Warren W."/>
            <person name="Wilson R.K."/>
        </authorList>
    </citation>
    <scope>NUCLEOTIDE SEQUENCE</scope>
    <source>
        <strain evidence="20">female</strain>
    </source>
</reference>
<dbReference type="RefSeq" id="XP_007245246.2">
    <property type="nucleotide sequence ID" value="XM_007245184.4"/>
</dbReference>
<dbReference type="PANTHER" id="PTHR24243:SF7">
    <property type="entry name" value="GROWTH HORMONE SECRETAGOGUE RECEPTOR TYPE 1"/>
    <property type="match status" value="1"/>
</dbReference>
<keyword evidence="11 15" id="KW-0807">Transducer</keyword>
<comment type="function">
    <text evidence="14">Receptor for ghrelin, coupled to G-alpha-11 proteins. Stimulates growth hormone secretion. Also binds other growth hormone releasing peptides (GHRP) (e.g. Met-enkephalin and GHRP-6) as well as non-peptide, low molecular weight secretagogues (e.g. L-692,429, MK-0677, adenosine).</text>
</comment>
<evidence type="ECO:0000313" key="20">
    <source>
        <dbReference type="Proteomes" id="UP000018467"/>
    </source>
</evidence>
<evidence type="ECO:0000256" key="13">
    <source>
        <dbReference type="ARBA" id="ARBA00033151"/>
    </source>
</evidence>
<keyword evidence="7 17" id="KW-0472">Membrane</keyword>
<evidence type="ECO:0000256" key="4">
    <source>
        <dbReference type="ARBA" id="ARBA00022692"/>
    </source>
</evidence>
<evidence type="ECO:0000256" key="15">
    <source>
        <dbReference type="RuleBase" id="RU000688"/>
    </source>
</evidence>
<protein>
    <recommendedName>
        <fullName evidence="2">Growth hormone secretagogue receptor type 1</fullName>
    </recommendedName>
    <alternativeName>
        <fullName evidence="13">GH-releasing peptide receptor</fullName>
    </alternativeName>
    <alternativeName>
        <fullName evidence="12">Ghrelin receptor</fullName>
    </alternativeName>
</protein>
<evidence type="ECO:0000256" key="10">
    <source>
        <dbReference type="ARBA" id="ARBA00023180"/>
    </source>
</evidence>
<dbReference type="PROSITE" id="PS00237">
    <property type="entry name" value="G_PROTEIN_RECEP_F1_1"/>
    <property type="match status" value="1"/>
</dbReference>
<evidence type="ECO:0000256" key="9">
    <source>
        <dbReference type="ARBA" id="ARBA00023170"/>
    </source>
</evidence>
<evidence type="ECO:0000256" key="2">
    <source>
        <dbReference type="ARBA" id="ARBA00018726"/>
    </source>
</evidence>
<feature type="transmembrane region" description="Helical" evidence="17">
    <location>
        <begin position="283"/>
        <end position="305"/>
    </location>
</feature>
<evidence type="ECO:0000259" key="18">
    <source>
        <dbReference type="PROSITE" id="PS50262"/>
    </source>
</evidence>
<feature type="region of interest" description="Disordered" evidence="16">
    <location>
        <begin position="1"/>
        <end position="28"/>
    </location>
</feature>
<keyword evidence="10" id="KW-0325">Glycoprotein</keyword>
<evidence type="ECO:0000256" key="7">
    <source>
        <dbReference type="ARBA" id="ARBA00023136"/>
    </source>
</evidence>
<evidence type="ECO:0000256" key="3">
    <source>
        <dbReference type="ARBA" id="ARBA00022475"/>
    </source>
</evidence>
<dbReference type="InterPro" id="IPR017452">
    <property type="entry name" value="GPCR_Rhodpsn_7TM"/>
</dbReference>
<evidence type="ECO:0000256" key="5">
    <source>
        <dbReference type="ARBA" id="ARBA00022989"/>
    </source>
</evidence>
<dbReference type="GO" id="GO:0009755">
    <property type="term" value="P:hormone-mediated signaling pathway"/>
    <property type="evidence" value="ECO:0007669"/>
    <property type="project" value="TreeGrafter"/>
</dbReference>
<keyword evidence="3" id="KW-1003">Cell membrane</keyword>
<evidence type="ECO:0000256" key="11">
    <source>
        <dbReference type="ARBA" id="ARBA00023224"/>
    </source>
</evidence>
<dbReference type="AlphaFoldDB" id="A0A3B1KDT5"/>
<dbReference type="KEGG" id="amex:103043916"/>
<dbReference type="Ensembl" id="ENSAMXT00000055158.1">
    <property type="protein sequence ID" value="ENSAMXP00000052215.1"/>
    <property type="gene ID" value="ENSAMXG00000029621.1"/>
</dbReference>
<keyword evidence="5 17" id="KW-1133">Transmembrane helix</keyword>
<feature type="transmembrane region" description="Helical" evidence="17">
    <location>
        <begin position="157"/>
        <end position="179"/>
    </location>
</feature>
<dbReference type="GeneTree" id="ENSGT01120000271823"/>
<accession>A0A3B1KDT5</accession>
<sequence length="385" mass="41441">MPAGTTNRSDCARCTVPGAPGHHQQQPPPPPLALFPVPALVAATVACAVLFVAGVAGNLTTIVVVSRYRDMRTTTNLYLRSMALSDLLVFACMPLDLQRVWRYRPWPLGGAVCKLFHFVSESCTHCTALSIAALSVHRYLAVRFPLHAKVAVTRRRVRAVILALWAVSACSAAPVLALVGVEEGGGLELGHENDTGDESWSANWTLNGTGSWSWSASECTATRRAVESGLLSAVVCVSGALVALPALCLCVLYTLIGRKLSRGRRADARSSAREKSHRQSVKLLAVVVLAFVLCWIPFHVVRFLISTSSAAGSPIMSLISQYCSLISFVLFYLSAAINPILYNIMSEKYRAAVCRLFGIQGRQRRGASVTRAESCPGLNESTVSL</sequence>
<keyword evidence="4 15" id="KW-0812">Transmembrane</keyword>
<comment type="subcellular location">
    <subcellularLocation>
        <location evidence="1">Cell membrane</location>
        <topology evidence="1">Multi-pass membrane protein</topology>
    </subcellularLocation>
</comment>
<keyword evidence="20" id="KW-1185">Reference proteome</keyword>
<comment type="similarity">
    <text evidence="15">Belongs to the G-protein coupled receptor 1 family.</text>
</comment>
<evidence type="ECO:0000256" key="12">
    <source>
        <dbReference type="ARBA" id="ARBA00032291"/>
    </source>
</evidence>
<organism evidence="19 20">
    <name type="scientific">Astyanax mexicanus</name>
    <name type="common">Blind cave fish</name>
    <name type="synonym">Astyanax fasciatus mexicanus</name>
    <dbReference type="NCBI Taxonomy" id="7994"/>
    <lineage>
        <taxon>Eukaryota</taxon>
        <taxon>Metazoa</taxon>
        <taxon>Chordata</taxon>
        <taxon>Craniata</taxon>
        <taxon>Vertebrata</taxon>
        <taxon>Euteleostomi</taxon>
        <taxon>Actinopterygii</taxon>
        <taxon>Neopterygii</taxon>
        <taxon>Teleostei</taxon>
        <taxon>Ostariophysi</taxon>
        <taxon>Characiformes</taxon>
        <taxon>Characoidei</taxon>
        <taxon>Acestrorhamphidae</taxon>
        <taxon>Acestrorhamphinae</taxon>
        <taxon>Astyanax</taxon>
    </lineage>
</organism>
<dbReference type="PANTHER" id="PTHR24243">
    <property type="entry name" value="G-PROTEIN COUPLED RECEPTOR"/>
    <property type="match status" value="1"/>
</dbReference>
<dbReference type="GO" id="GO:0005886">
    <property type="term" value="C:plasma membrane"/>
    <property type="evidence" value="ECO:0007669"/>
    <property type="project" value="UniProtKB-SubCell"/>
</dbReference>
<dbReference type="Bgee" id="ENSAMXG00000029621">
    <property type="expression patterns" value="Expressed in brain"/>
</dbReference>
<feature type="transmembrane region" description="Helical" evidence="17">
    <location>
        <begin position="39"/>
        <end position="65"/>
    </location>
</feature>
<feature type="transmembrane region" description="Helical" evidence="17">
    <location>
        <begin position="230"/>
        <end position="256"/>
    </location>
</feature>
<evidence type="ECO:0000256" key="16">
    <source>
        <dbReference type="SAM" id="MobiDB-lite"/>
    </source>
</evidence>
<dbReference type="PRINTS" id="PR01417">
    <property type="entry name" value="GHSRECEPTOR"/>
</dbReference>
<keyword evidence="8" id="KW-1015">Disulfide bond</keyword>
<evidence type="ECO:0000256" key="14">
    <source>
        <dbReference type="ARBA" id="ARBA00056988"/>
    </source>
</evidence>
<dbReference type="Proteomes" id="UP000018467">
    <property type="component" value="Unassembled WGS sequence"/>
</dbReference>
<dbReference type="CTD" id="795753"/>